<sequence length="161" mass="17516">MVLQASALLFAAIGAGYAHFHIDAAVNAAALESDVPVESYQITWKAEYFHFQVRLTLWHACLFTPLLVGTGIWARTGRRIARIAALVTTLFSVLCCFCSGFRLYAADEPVDGLDEALPAAFGQVYPEWVDLATVALTVSFFPAIVAAALIYNELPPRQAAH</sequence>
<evidence type="ECO:0000313" key="2">
    <source>
        <dbReference type="EMBL" id="SDY15076.1"/>
    </source>
</evidence>
<feature type="transmembrane region" description="Helical" evidence="1">
    <location>
        <begin position="55"/>
        <end position="74"/>
    </location>
</feature>
<keyword evidence="1" id="KW-0812">Transmembrane</keyword>
<keyword evidence="1" id="KW-1133">Transmembrane helix</keyword>
<dbReference type="AlphaFoldDB" id="A0A1H3HHP7"/>
<keyword evidence="1" id="KW-0472">Membrane</keyword>
<proteinExistence type="predicted"/>
<evidence type="ECO:0000256" key="1">
    <source>
        <dbReference type="SAM" id="Phobius"/>
    </source>
</evidence>
<dbReference type="EMBL" id="FNPH01000001">
    <property type="protein sequence ID" value="SDY15076.1"/>
    <property type="molecule type" value="Genomic_DNA"/>
</dbReference>
<gene>
    <name evidence="2" type="ORF">SAMN05444365_101845</name>
</gene>
<name>A0A1H3HHP7_9ACTN</name>
<reference evidence="3" key="1">
    <citation type="submission" date="2016-10" db="EMBL/GenBank/DDBJ databases">
        <authorList>
            <person name="Varghese N."/>
            <person name="Submissions S."/>
        </authorList>
    </citation>
    <scope>NUCLEOTIDE SEQUENCE [LARGE SCALE GENOMIC DNA]</scope>
    <source>
        <strain evidence="3">DSM 45245</strain>
    </source>
</reference>
<protein>
    <submittedName>
        <fullName evidence="2">Uncharacterized protein</fullName>
    </submittedName>
</protein>
<evidence type="ECO:0000313" key="3">
    <source>
        <dbReference type="Proteomes" id="UP000242415"/>
    </source>
</evidence>
<organism evidence="2 3">
    <name type="scientific">Micromonospora pattaloongensis</name>
    <dbReference type="NCBI Taxonomy" id="405436"/>
    <lineage>
        <taxon>Bacteria</taxon>
        <taxon>Bacillati</taxon>
        <taxon>Actinomycetota</taxon>
        <taxon>Actinomycetes</taxon>
        <taxon>Micromonosporales</taxon>
        <taxon>Micromonosporaceae</taxon>
        <taxon>Micromonospora</taxon>
    </lineage>
</organism>
<feature type="transmembrane region" description="Helical" evidence="1">
    <location>
        <begin position="83"/>
        <end position="105"/>
    </location>
</feature>
<dbReference type="Proteomes" id="UP000242415">
    <property type="component" value="Unassembled WGS sequence"/>
</dbReference>
<feature type="transmembrane region" description="Helical" evidence="1">
    <location>
        <begin position="131"/>
        <end position="151"/>
    </location>
</feature>
<accession>A0A1H3HHP7</accession>
<keyword evidence="3" id="KW-1185">Reference proteome</keyword>